<accession>A0ABR1RMR6</accession>
<feature type="region of interest" description="Disordered" evidence="1">
    <location>
        <begin position="132"/>
        <end position="154"/>
    </location>
</feature>
<reference evidence="2 3" key="1">
    <citation type="submission" date="2023-01" db="EMBL/GenBank/DDBJ databases">
        <title>Analysis of 21 Apiospora genomes using comparative genomics revels a genus with tremendous synthesis potential of carbohydrate active enzymes and secondary metabolites.</title>
        <authorList>
            <person name="Sorensen T."/>
        </authorList>
    </citation>
    <scope>NUCLEOTIDE SEQUENCE [LARGE SCALE GENOMIC DNA]</scope>
    <source>
        <strain evidence="2 3">CBS 33761</strain>
    </source>
</reference>
<protein>
    <submittedName>
        <fullName evidence="2">Uncharacterized protein</fullName>
    </submittedName>
</protein>
<feature type="compositionally biased region" description="Low complexity" evidence="1">
    <location>
        <begin position="424"/>
        <end position="434"/>
    </location>
</feature>
<feature type="region of interest" description="Disordered" evidence="1">
    <location>
        <begin position="378"/>
        <end position="454"/>
    </location>
</feature>
<dbReference type="Proteomes" id="UP001444661">
    <property type="component" value="Unassembled WGS sequence"/>
</dbReference>
<evidence type="ECO:0000313" key="3">
    <source>
        <dbReference type="Proteomes" id="UP001444661"/>
    </source>
</evidence>
<comment type="caution">
    <text evidence="2">The sequence shown here is derived from an EMBL/GenBank/DDBJ whole genome shotgun (WGS) entry which is preliminary data.</text>
</comment>
<evidence type="ECO:0000256" key="1">
    <source>
        <dbReference type="SAM" id="MobiDB-lite"/>
    </source>
</evidence>
<feature type="region of interest" description="Disordered" evidence="1">
    <location>
        <begin position="519"/>
        <end position="624"/>
    </location>
</feature>
<feature type="compositionally biased region" description="Acidic residues" evidence="1">
    <location>
        <begin position="569"/>
        <end position="584"/>
    </location>
</feature>
<name>A0ABR1RMR6_9PEZI</name>
<feature type="region of interest" description="Disordered" evidence="1">
    <location>
        <begin position="181"/>
        <end position="228"/>
    </location>
</feature>
<feature type="compositionally biased region" description="Polar residues" evidence="1">
    <location>
        <begin position="266"/>
        <end position="276"/>
    </location>
</feature>
<sequence length="624" mass="67852">MFLDWAFKPRSLNNDFLSFLTSKTAVTCMALVLAPPVLWLTLTWADRAAADSTDKMSTESVSSIYPDRPIRPLPKRRMRDRLSSEELDTINYPPSPQNNVPLFDYPYNLKAEAGEGRGEASNVVGRENTAELAQESSLRRTGLGGGGSSSNEHGEKRLLDQARRAMISHSLDTSLGYALRTPPRQNHGRHTIPQPPPSTASSADGYDSFENTNNKKKRKIPTAGENMLNGSHVLSDPSLMGMPSPPTTGDEGPGDATLATSHAYYQSGPGNANAQGISGPGRGRYGRNRNGRSPLRTIPDMTVGLPKNPKLRSGSQYPGSPAGENSGIISNAIASAEKLSVPHGQENISLLQQQASSKATPTSSQFTFTFDSPVPGSVSWPGSESLHPHMAVPSQASLPGDHRDPYSGGTARATQTGQPHLGTSASGNAAANGSKPVASATQKKTKRRPGSSLLQAARERRQQTEYQNYHHPPTPQDVWVCEFCEYERIFGRPPEALIRQYEIKDRRRRREEAERRRLLEKAKMKSRKGKKASNKLPAKNNISTQERAPAPPSGYQAPHMGNQPSQETQSEEFDEDDYYEEDVHDDAYIPVSDAQDAISHEPTSSHDGDGTGGGSTRDTRVPVA</sequence>
<feature type="compositionally biased region" description="Polar residues" evidence="1">
    <location>
        <begin position="412"/>
        <end position="423"/>
    </location>
</feature>
<evidence type="ECO:0000313" key="2">
    <source>
        <dbReference type="EMBL" id="KAK8016152.1"/>
    </source>
</evidence>
<keyword evidence="3" id="KW-1185">Reference proteome</keyword>
<feature type="region of interest" description="Disordered" evidence="1">
    <location>
        <begin position="266"/>
        <end position="324"/>
    </location>
</feature>
<proteinExistence type="predicted"/>
<feature type="compositionally biased region" description="Basic residues" evidence="1">
    <location>
        <begin position="524"/>
        <end position="533"/>
    </location>
</feature>
<dbReference type="EMBL" id="JAQQWK010000014">
    <property type="protein sequence ID" value="KAK8016152.1"/>
    <property type="molecule type" value="Genomic_DNA"/>
</dbReference>
<gene>
    <name evidence="2" type="ORF">PG993_014341</name>
</gene>
<organism evidence="2 3">
    <name type="scientific">Apiospora rasikravindrae</name>
    <dbReference type="NCBI Taxonomy" id="990691"/>
    <lineage>
        <taxon>Eukaryota</taxon>
        <taxon>Fungi</taxon>
        <taxon>Dikarya</taxon>
        <taxon>Ascomycota</taxon>
        <taxon>Pezizomycotina</taxon>
        <taxon>Sordariomycetes</taxon>
        <taxon>Xylariomycetidae</taxon>
        <taxon>Amphisphaeriales</taxon>
        <taxon>Apiosporaceae</taxon>
        <taxon>Apiospora</taxon>
    </lineage>
</organism>